<evidence type="ECO:0000313" key="2">
    <source>
        <dbReference type="EMBL" id="PAV57075.1"/>
    </source>
</evidence>
<dbReference type="EMBL" id="LIAE01010657">
    <property type="protein sequence ID" value="PAV57075.1"/>
    <property type="molecule type" value="Genomic_DNA"/>
</dbReference>
<protein>
    <recommendedName>
        <fullName evidence="1">F-box domain-containing protein</fullName>
    </recommendedName>
</protein>
<dbReference type="PROSITE" id="PS50181">
    <property type="entry name" value="FBOX"/>
    <property type="match status" value="1"/>
</dbReference>
<comment type="caution">
    <text evidence="2">The sequence shown here is derived from an EMBL/GenBank/DDBJ whole genome shotgun (WGS) entry which is preliminary data.</text>
</comment>
<reference evidence="2 3" key="1">
    <citation type="journal article" date="2017" name="Curr. Biol.">
        <title>Genome architecture and evolution of a unichromosomal asexual nematode.</title>
        <authorList>
            <person name="Fradin H."/>
            <person name="Zegar C."/>
            <person name="Gutwein M."/>
            <person name="Lucas J."/>
            <person name="Kovtun M."/>
            <person name="Corcoran D."/>
            <person name="Baugh L.R."/>
            <person name="Kiontke K."/>
            <person name="Gunsalus K."/>
            <person name="Fitch D.H."/>
            <person name="Piano F."/>
        </authorList>
    </citation>
    <scope>NUCLEOTIDE SEQUENCE [LARGE SCALE GENOMIC DNA]</scope>
    <source>
        <strain evidence="2">PF1309</strain>
    </source>
</reference>
<dbReference type="InterPro" id="IPR036047">
    <property type="entry name" value="F-box-like_dom_sf"/>
</dbReference>
<evidence type="ECO:0000259" key="1">
    <source>
        <dbReference type="PROSITE" id="PS50181"/>
    </source>
</evidence>
<dbReference type="InterPro" id="IPR001810">
    <property type="entry name" value="F-box_dom"/>
</dbReference>
<gene>
    <name evidence="2" type="ORF">WR25_26136</name>
</gene>
<evidence type="ECO:0000313" key="3">
    <source>
        <dbReference type="Proteomes" id="UP000218231"/>
    </source>
</evidence>
<sequence length="401" mass="46736">MILDGLPLELMREVLLDLPTVDIIQTVKCTRRLYHFAKVDKALSRRLQNRVFNVRLCFEDYELCAICRKPVLIRFLSMKFHRANNAVNHSNNSRFSFWFENECKCGYIADPTLEIESGILDHPSFLYDNHLLRGFENGTSFVIKNDSLDEAIINCSKLFNILMKFCVVRKLKLSINSNNDDNCLWDKMNAFFNANPPDLRIQFHVSTDSRINLDIFLTGRIFSNGFAGIEVYNGSEPTLTNAYHEVLRRTPNVLFLGMNLPYTYEDLFGFFKDTKTLSLWSAARITEKQICQLVQHFYEVKQDEERMFEIGIDESLLVKDFLALIPEEAYKLHLKRSGIVGPEPETRTWVEMTDRFGGRWALIVAITDYHWSFLNIGSMKYFIEGHLTKPCNEFSLNQFFN</sequence>
<dbReference type="AlphaFoldDB" id="A0A2A2J627"/>
<accession>A0A2A2J627</accession>
<feature type="domain" description="F-box" evidence="1">
    <location>
        <begin position="1"/>
        <end position="46"/>
    </location>
</feature>
<organism evidence="2 3">
    <name type="scientific">Diploscapter pachys</name>
    <dbReference type="NCBI Taxonomy" id="2018661"/>
    <lineage>
        <taxon>Eukaryota</taxon>
        <taxon>Metazoa</taxon>
        <taxon>Ecdysozoa</taxon>
        <taxon>Nematoda</taxon>
        <taxon>Chromadorea</taxon>
        <taxon>Rhabditida</taxon>
        <taxon>Rhabditina</taxon>
        <taxon>Rhabditomorpha</taxon>
        <taxon>Rhabditoidea</taxon>
        <taxon>Rhabditidae</taxon>
        <taxon>Diploscapter</taxon>
    </lineage>
</organism>
<dbReference type="SUPFAM" id="SSF81383">
    <property type="entry name" value="F-box domain"/>
    <property type="match status" value="1"/>
</dbReference>
<dbReference type="Proteomes" id="UP000218231">
    <property type="component" value="Unassembled WGS sequence"/>
</dbReference>
<proteinExistence type="predicted"/>
<name>A0A2A2J627_9BILA</name>
<keyword evidence="3" id="KW-1185">Reference proteome</keyword>